<dbReference type="AlphaFoldDB" id="A0A913ZXT3"/>
<dbReference type="SUPFAM" id="SSF53098">
    <property type="entry name" value="Ribonuclease H-like"/>
    <property type="match status" value="1"/>
</dbReference>
<organism evidence="3 4">
    <name type="scientific">Patiria miniata</name>
    <name type="common">Bat star</name>
    <name type="synonym">Asterina miniata</name>
    <dbReference type="NCBI Taxonomy" id="46514"/>
    <lineage>
        <taxon>Eukaryota</taxon>
        <taxon>Metazoa</taxon>
        <taxon>Echinodermata</taxon>
        <taxon>Eleutherozoa</taxon>
        <taxon>Asterozoa</taxon>
        <taxon>Asteroidea</taxon>
        <taxon>Valvatacea</taxon>
        <taxon>Valvatida</taxon>
        <taxon>Asterinidae</taxon>
        <taxon>Patiria</taxon>
    </lineage>
</organism>
<dbReference type="GO" id="GO:0003676">
    <property type="term" value="F:nucleic acid binding"/>
    <property type="evidence" value="ECO:0007669"/>
    <property type="project" value="InterPro"/>
</dbReference>
<sequence>MATGREGEGEGVLTPAMSKKRGTKRPAEVADLDQEDHLKPTPAKLHEREHVPESDSSNTQETSDKKAASLQGTGASSSESVNLQYCLVSEEAGIQPALANLHSASLQGTRASPSEPGKLQYCLVSEEAEIQPALAKLRQRSEEYPFLAVDCEGEWLSRRGKLSIVSVATHSHTYLFDIKALGAKVFDEGLKELLEDPGREKLMFDCREDSDCLWHLYKVRLAKVVDLQLLEFIRSGQTPSARTHINGYRKCLAKYVGDMNLTRIKDEGASLMGEGGTEWMKRPLKEKLLKYAALDVQGFFLLYDKLKSTLNRAGAKTRLQLGSQRYLDLFRGKLYRTYDRSELNSYLPRGVLDH</sequence>
<name>A0A913ZXT3_PATMI</name>
<evidence type="ECO:0000256" key="1">
    <source>
        <dbReference type="SAM" id="MobiDB-lite"/>
    </source>
</evidence>
<dbReference type="PANTHER" id="PTHR46628">
    <property type="entry name" value="PIRNA BIOGENESIS PROTEIN EXD1"/>
    <property type="match status" value="1"/>
</dbReference>
<dbReference type="Gene3D" id="3.30.420.10">
    <property type="entry name" value="Ribonuclease H-like superfamily/Ribonuclease H"/>
    <property type="match status" value="1"/>
</dbReference>
<keyword evidence="4" id="KW-1185">Reference proteome</keyword>
<feature type="region of interest" description="Disordered" evidence="1">
    <location>
        <begin position="1"/>
        <end position="75"/>
    </location>
</feature>
<evidence type="ECO:0000313" key="3">
    <source>
        <dbReference type="EnsemblMetazoa" id="XP_038056125.1"/>
    </source>
</evidence>
<feature type="compositionally biased region" description="Basic and acidic residues" evidence="1">
    <location>
        <begin position="35"/>
        <end position="53"/>
    </location>
</feature>
<evidence type="ECO:0000259" key="2">
    <source>
        <dbReference type="SMART" id="SM00474"/>
    </source>
</evidence>
<dbReference type="InterPro" id="IPR052144">
    <property type="entry name" value="piRNA_biogenesis_EXD1"/>
</dbReference>
<dbReference type="GO" id="GO:0034587">
    <property type="term" value="P:piRNA processing"/>
    <property type="evidence" value="ECO:0007669"/>
    <property type="project" value="TreeGrafter"/>
</dbReference>
<dbReference type="OMA" id="DCLWHLY"/>
<dbReference type="SMART" id="SM00474">
    <property type="entry name" value="35EXOc"/>
    <property type="match status" value="1"/>
</dbReference>
<dbReference type="RefSeq" id="XP_038056125.1">
    <property type="nucleotide sequence ID" value="XM_038200197.1"/>
</dbReference>
<dbReference type="GO" id="GO:1990923">
    <property type="term" value="C:PET complex"/>
    <property type="evidence" value="ECO:0007669"/>
    <property type="project" value="TreeGrafter"/>
</dbReference>
<dbReference type="Pfam" id="PF01612">
    <property type="entry name" value="DNA_pol_A_exo1"/>
    <property type="match status" value="1"/>
</dbReference>
<dbReference type="Proteomes" id="UP000887568">
    <property type="component" value="Unplaced"/>
</dbReference>
<dbReference type="InterPro" id="IPR002562">
    <property type="entry name" value="3'-5'_exonuclease_dom"/>
</dbReference>
<accession>A0A913ZXT3</accession>
<evidence type="ECO:0000313" key="4">
    <source>
        <dbReference type="Proteomes" id="UP000887568"/>
    </source>
</evidence>
<dbReference type="InterPro" id="IPR012337">
    <property type="entry name" value="RNaseH-like_sf"/>
</dbReference>
<reference evidence="3" key="1">
    <citation type="submission" date="2022-11" db="UniProtKB">
        <authorList>
            <consortium name="EnsemblMetazoa"/>
        </authorList>
    </citation>
    <scope>IDENTIFICATION</scope>
</reference>
<feature type="domain" description="3'-5' exonuclease" evidence="2">
    <location>
        <begin position="121"/>
        <end position="311"/>
    </location>
</feature>
<dbReference type="GO" id="GO:0008408">
    <property type="term" value="F:3'-5' exonuclease activity"/>
    <property type="evidence" value="ECO:0007669"/>
    <property type="project" value="InterPro"/>
</dbReference>
<proteinExistence type="predicted"/>
<dbReference type="OrthoDB" id="26838at2759"/>
<protein>
    <recommendedName>
        <fullName evidence="2">3'-5' exonuclease domain-containing protein</fullName>
    </recommendedName>
</protein>
<dbReference type="EnsemblMetazoa" id="XM_038200197.1">
    <property type="protein sequence ID" value="XP_038056125.1"/>
    <property type="gene ID" value="LOC119728121"/>
</dbReference>
<dbReference type="InterPro" id="IPR036397">
    <property type="entry name" value="RNaseH_sf"/>
</dbReference>
<dbReference type="PANTHER" id="PTHR46628:SF1">
    <property type="entry name" value="PIRNA BIOGENESIS PROTEIN EXD1"/>
    <property type="match status" value="1"/>
</dbReference>
<dbReference type="GeneID" id="119728121"/>